<evidence type="ECO:0000313" key="3">
    <source>
        <dbReference type="Proteomes" id="UP000711996"/>
    </source>
</evidence>
<proteinExistence type="predicted"/>
<gene>
    <name evidence="2" type="ORF">CGCSCA2_v013580</name>
</gene>
<feature type="coiled-coil region" evidence="1">
    <location>
        <begin position="181"/>
        <end position="208"/>
    </location>
</feature>
<accession>A0A9P5ECQ3</accession>
<reference evidence="2" key="1">
    <citation type="submission" date="2019-06" db="EMBL/GenBank/DDBJ databases">
        <authorList>
            <person name="Gan P."/>
            <person name="Shirasu K."/>
        </authorList>
    </citation>
    <scope>NUCLEOTIDE SEQUENCE [LARGE SCALE GENOMIC DNA]</scope>
    <source>
        <strain evidence="2">CAD2</strain>
    </source>
</reference>
<dbReference type="AlphaFoldDB" id="A0A9P5ECQ3"/>
<organism evidence="2 3">
    <name type="scientific">Colletotrichum siamense</name>
    <name type="common">Anthracnose fungus</name>
    <dbReference type="NCBI Taxonomy" id="690259"/>
    <lineage>
        <taxon>Eukaryota</taxon>
        <taxon>Fungi</taxon>
        <taxon>Dikarya</taxon>
        <taxon>Ascomycota</taxon>
        <taxon>Pezizomycotina</taxon>
        <taxon>Sordariomycetes</taxon>
        <taxon>Hypocreomycetidae</taxon>
        <taxon>Glomerellales</taxon>
        <taxon>Glomerellaceae</taxon>
        <taxon>Colletotrichum</taxon>
        <taxon>Colletotrichum gloeosporioides species complex</taxon>
    </lineage>
</organism>
<sequence>MDTVQCRCKNCQANLAKFANLWTQIGKSYFSPVLEAKGDVKTVDVEPIRKGEPQTLVAECELKDIACAKCQQVIGIKCLSSPVNHVFDDSQILLRQNSVLFLDRKSNPSELRVRRTLDLRSPEASRPGYCHDSGLSDGHASIASESIDLLDIQADLETQREDIERIDTAGYQVVSQFNDTITRIDREVKKLNGAMMNLRRDIDNHAADMFTVKKDV</sequence>
<name>A0A9P5ECQ3_COLSI</name>
<keyword evidence="1" id="KW-0175">Coiled coil</keyword>
<evidence type="ECO:0000256" key="1">
    <source>
        <dbReference type="SAM" id="Coils"/>
    </source>
</evidence>
<protein>
    <submittedName>
        <fullName evidence="2">Uncharacterized protein</fullName>
    </submittedName>
</protein>
<evidence type="ECO:0000313" key="2">
    <source>
        <dbReference type="EMBL" id="KAF4845471.1"/>
    </source>
</evidence>
<comment type="caution">
    <text evidence="2">The sequence shown here is derived from an EMBL/GenBank/DDBJ whole genome shotgun (WGS) entry which is preliminary data.</text>
</comment>
<keyword evidence="3" id="KW-1185">Reference proteome</keyword>
<dbReference type="EMBL" id="QPMT01000071">
    <property type="protein sequence ID" value="KAF4845471.1"/>
    <property type="molecule type" value="Genomic_DNA"/>
</dbReference>
<dbReference type="OrthoDB" id="5396360at2759"/>
<dbReference type="Proteomes" id="UP000711996">
    <property type="component" value="Unassembled WGS sequence"/>
</dbReference>